<reference evidence="7" key="1">
    <citation type="journal article" date="2014" name="Int. J. Syst. Evol. Microbiol.">
        <title>Complete genome sequence of Corynebacterium casei LMG S-19264T (=DSM 44701T), isolated from a smear-ripened cheese.</title>
        <authorList>
            <consortium name="US DOE Joint Genome Institute (JGI-PGF)"/>
            <person name="Walter F."/>
            <person name="Albersmeier A."/>
            <person name="Kalinowski J."/>
            <person name="Ruckert C."/>
        </authorList>
    </citation>
    <scope>NUCLEOTIDE SEQUENCE</scope>
    <source>
        <strain evidence="7">CGMCC 1.16548</strain>
    </source>
</reference>
<dbReference type="InterPro" id="IPR050399">
    <property type="entry name" value="HPr"/>
</dbReference>
<dbReference type="RefSeq" id="WP_191282006.1">
    <property type="nucleotide sequence ID" value="NZ_BNAI01000001.1"/>
</dbReference>
<evidence type="ECO:0000256" key="4">
    <source>
        <dbReference type="ARBA" id="ARBA00022490"/>
    </source>
</evidence>
<evidence type="ECO:0000256" key="3">
    <source>
        <dbReference type="ARBA" id="ARBA00020422"/>
    </source>
</evidence>
<sequence length="85" mass="8577">MPTRTAVVASRIGLHARPASLVSLAAAGTGVPVLLEAHGRSVNAASILGILSLDVSHGDEVVVSADDPAAVDALIALLERDLTED</sequence>
<dbReference type="PANTHER" id="PTHR33705:SF2">
    <property type="entry name" value="PHOSPHOCARRIER PROTEIN NPR"/>
    <property type="match status" value="1"/>
</dbReference>
<dbReference type="PANTHER" id="PTHR33705">
    <property type="entry name" value="PHOSPHOCARRIER PROTEIN HPR"/>
    <property type="match status" value="1"/>
</dbReference>
<dbReference type="NCBIfam" id="TIGR01003">
    <property type="entry name" value="PTS_HPr_family"/>
    <property type="match status" value="1"/>
</dbReference>
<evidence type="ECO:0000313" key="7">
    <source>
        <dbReference type="EMBL" id="GHF09110.1"/>
    </source>
</evidence>
<protein>
    <recommendedName>
        <fullName evidence="3">Phosphocarrier protein HPr</fullName>
    </recommendedName>
</protein>
<gene>
    <name evidence="7" type="ORF">GCM10011600_07610</name>
</gene>
<dbReference type="Pfam" id="PF00381">
    <property type="entry name" value="PTS-HPr"/>
    <property type="match status" value="1"/>
</dbReference>
<comment type="caution">
    <text evidence="7">The sequence shown here is derived from an EMBL/GenBank/DDBJ whole genome shotgun (WGS) entry which is preliminary data.</text>
</comment>
<comment type="function">
    <text evidence="1">General (non sugar-specific) component of the phosphoenolpyruvate-dependent sugar phosphotransferase system (sugar PTS). This major carbohydrate active-transport system catalyzes the phosphorylation of incoming sugar substrates concomitantly with their translocation across the cell membrane. The phosphoryl group from phosphoenolpyruvate (PEP) is transferred to the phosphoryl carrier protein HPr by enzyme I. Phospho-HPr then transfers it to the PTS EIIA domain.</text>
</comment>
<dbReference type="Gene3D" id="3.30.1340.10">
    <property type="entry name" value="HPr-like"/>
    <property type="match status" value="1"/>
</dbReference>
<evidence type="ECO:0000256" key="5">
    <source>
        <dbReference type="ARBA" id="ARBA00022683"/>
    </source>
</evidence>
<dbReference type="AlphaFoldDB" id="A0A8J3GNY8"/>
<accession>A0A8J3GNY8</accession>
<dbReference type="EMBL" id="BNAI01000001">
    <property type="protein sequence ID" value="GHF09110.1"/>
    <property type="molecule type" value="Genomic_DNA"/>
</dbReference>
<dbReference type="GO" id="GO:0005737">
    <property type="term" value="C:cytoplasm"/>
    <property type="evidence" value="ECO:0007669"/>
    <property type="project" value="UniProtKB-SubCell"/>
</dbReference>
<proteinExistence type="predicted"/>
<feature type="domain" description="HPr" evidence="6">
    <location>
        <begin position="1"/>
        <end position="85"/>
    </location>
</feature>
<evidence type="ECO:0000259" key="6">
    <source>
        <dbReference type="PROSITE" id="PS51350"/>
    </source>
</evidence>
<evidence type="ECO:0000313" key="8">
    <source>
        <dbReference type="Proteomes" id="UP000617531"/>
    </source>
</evidence>
<reference evidence="7" key="2">
    <citation type="submission" date="2020-09" db="EMBL/GenBank/DDBJ databases">
        <authorList>
            <person name="Sun Q."/>
            <person name="Zhou Y."/>
        </authorList>
    </citation>
    <scope>NUCLEOTIDE SEQUENCE</scope>
    <source>
        <strain evidence="7">CGMCC 1.16548</strain>
    </source>
</reference>
<dbReference type="PROSITE" id="PS00369">
    <property type="entry name" value="PTS_HPR_HIS"/>
    <property type="match status" value="1"/>
</dbReference>
<dbReference type="GO" id="GO:0009401">
    <property type="term" value="P:phosphoenolpyruvate-dependent sugar phosphotransferase system"/>
    <property type="evidence" value="ECO:0007669"/>
    <property type="project" value="UniProtKB-KW"/>
</dbReference>
<dbReference type="Proteomes" id="UP000617531">
    <property type="component" value="Unassembled WGS sequence"/>
</dbReference>
<evidence type="ECO:0000256" key="1">
    <source>
        <dbReference type="ARBA" id="ARBA00003681"/>
    </source>
</evidence>
<comment type="subcellular location">
    <subcellularLocation>
        <location evidence="2">Cytoplasm</location>
    </subcellularLocation>
</comment>
<organism evidence="7 8">
    <name type="scientific">Pseudolysinimonas yzui</name>
    <dbReference type="NCBI Taxonomy" id="2708254"/>
    <lineage>
        <taxon>Bacteria</taxon>
        <taxon>Bacillati</taxon>
        <taxon>Actinomycetota</taxon>
        <taxon>Actinomycetes</taxon>
        <taxon>Micrococcales</taxon>
        <taxon>Microbacteriaceae</taxon>
        <taxon>Pseudolysinimonas</taxon>
    </lineage>
</organism>
<dbReference type="InterPro" id="IPR000032">
    <property type="entry name" value="HPr-like"/>
</dbReference>
<keyword evidence="4" id="KW-0963">Cytoplasm</keyword>
<dbReference type="InterPro" id="IPR001020">
    <property type="entry name" value="PTS_HPr_His_P_site"/>
</dbReference>
<keyword evidence="5" id="KW-0598">Phosphotransferase system</keyword>
<keyword evidence="8" id="KW-1185">Reference proteome</keyword>
<dbReference type="PROSITE" id="PS51350">
    <property type="entry name" value="PTS_HPR_DOM"/>
    <property type="match status" value="1"/>
</dbReference>
<dbReference type="CDD" id="cd00367">
    <property type="entry name" value="PTS-HPr_like"/>
    <property type="match status" value="1"/>
</dbReference>
<name>A0A8J3GNY8_9MICO</name>
<dbReference type="InterPro" id="IPR035895">
    <property type="entry name" value="HPr-like_sf"/>
</dbReference>
<dbReference type="SUPFAM" id="SSF55594">
    <property type="entry name" value="HPr-like"/>
    <property type="match status" value="1"/>
</dbReference>
<dbReference type="PRINTS" id="PR00107">
    <property type="entry name" value="PHOSPHOCPHPR"/>
</dbReference>
<evidence type="ECO:0000256" key="2">
    <source>
        <dbReference type="ARBA" id="ARBA00004496"/>
    </source>
</evidence>